<dbReference type="AlphaFoldDB" id="A0A5C6AZH4"/>
<proteinExistence type="inferred from homology"/>
<dbReference type="GO" id="GO:0003735">
    <property type="term" value="F:structural constituent of ribosome"/>
    <property type="evidence" value="ECO:0007669"/>
    <property type="project" value="InterPro"/>
</dbReference>
<evidence type="ECO:0000256" key="1">
    <source>
        <dbReference type="ARBA" id="ARBA00022730"/>
    </source>
</evidence>
<gene>
    <name evidence="5 8" type="primary">rplY</name>
    <name evidence="5" type="synonym">ctc</name>
    <name evidence="8" type="ORF">Pla52n_31560</name>
</gene>
<keyword evidence="1 5" id="KW-0699">rRNA-binding</keyword>
<keyword evidence="4 5" id="KW-0687">Ribonucleoprotein</keyword>
<dbReference type="Proteomes" id="UP000320176">
    <property type="component" value="Unassembled WGS sequence"/>
</dbReference>
<reference evidence="8 9" key="1">
    <citation type="submission" date="2019-02" db="EMBL/GenBank/DDBJ databases">
        <title>Deep-cultivation of Planctomycetes and their phenomic and genomic characterization uncovers novel biology.</title>
        <authorList>
            <person name="Wiegand S."/>
            <person name="Jogler M."/>
            <person name="Boedeker C."/>
            <person name="Pinto D."/>
            <person name="Vollmers J."/>
            <person name="Rivas-Marin E."/>
            <person name="Kohn T."/>
            <person name="Peeters S.H."/>
            <person name="Heuer A."/>
            <person name="Rast P."/>
            <person name="Oberbeckmann S."/>
            <person name="Bunk B."/>
            <person name="Jeske O."/>
            <person name="Meyerdierks A."/>
            <person name="Storesund J.E."/>
            <person name="Kallscheuer N."/>
            <person name="Luecker S."/>
            <person name="Lage O.M."/>
            <person name="Pohl T."/>
            <person name="Merkel B.J."/>
            <person name="Hornburger P."/>
            <person name="Mueller R.-W."/>
            <person name="Bruemmer F."/>
            <person name="Labrenz M."/>
            <person name="Spormann A.M."/>
            <person name="Op Den Camp H."/>
            <person name="Overmann J."/>
            <person name="Amann R."/>
            <person name="Jetten M.S.M."/>
            <person name="Mascher T."/>
            <person name="Medema M.H."/>
            <person name="Devos D.P."/>
            <person name="Kaster A.-K."/>
            <person name="Ovreas L."/>
            <person name="Rohde M."/>
            <person name="Galperin M.Y."/>
            <person name="Jogler C."/>
        </authorList>
    </citation>
    <scope>NUCLEOTIDE SEQUENCE [LARGE SCALE GENOMIC DNA]</scope>
    <source>
        <strain evidence="8 9">Pla52n</strain>
    </source>
</reference>
<accession>A0A5C6AZH4</accession>
<keyword evidence="3 5" id="KW-0689">Ribosomal protein</keyword>
<dbReference type="Pfam" id="PF01386">
    <property type="entry name" value="Ribosomal_L25p"/>
    <property type="match status" value="1"/>
</dbReference>
<dbReference type="SUPFAM" id="SSF50715">
    <property type="entry name" value="Ribosomal protein L25-like"/>
    <property type="match status" value="1"/>
</dbReference>
<dbReference type="Gene3D" id="2.40.240.10">
    <property type="entry name" value="Ribosomal Protein L25, Chain P"/>
    <property type="match status" value="1"/>
</dbReference>
<dbReference type="InterPro" id="IPR001021">
    <property type="entry name" value="Ribosomal_bL25_long"/>
</dbReference>
<evidence type="ECO:0000256" key="3">
    <source>
        <dbReference type="ARBA" id="ARBA00022980"/>
    </source>
</evidence>
<evidence type="ECO:0000256" key="4">
    <source>
        <dbReference type="ARBA" id="ARBA00023274"/>
    </source>
</evidence>
<dbReference type="Pfam" id="PF14693">
    <property type="entry name" value="Ribosomal_TL5_C"/>
    <property type="match status" value="1"/>
</dbReference>
<dbReference type="Gene3D" id="2.170.120.20">
    <property type="entry name" value="Ribosomal protein L25, beta domain"/>
    <property type="match status" value="1"/>
</dbReference>
<dbReference type="InterPro" id="IPR020930">
    <property type="entry name" value="Ribosomal_uL5_bac-type"/>
</dbReference>
<comment type="subunit">
    <text evidence="5">Part of the 50S ribosomal subunit; part of the 5S rRNA/L5/L18/L25 subcomplex. Contacts the 5S rRNA. Binds to the 5S rRNA independently of L5 and L18.</text>
</comment>
<dbReference type="InterPro" id="IPR029751">
    <property type="entry name" value="Ribosomal_L25_dom"/>
</dbReference>
<dbReference type="PANTHER" id="PTHR33284:SF1">
    <property type="entry name" value="RIBOSOMAL PROTEIN L25_GLN-TRNA SYNTHETASE, ANTI-CODON-BINDING DOMAIN-CONTAINING PROTEIN"/>
    <property type="match status" value="1"/>
</dbReference>
<sequence>MAEVLQVEKRDLLGSANSRRLRNSGRVPAVLYGHKQDTEHLAISQADAESIVRHHAKIVELQGAVTETALVSSLQWDPLGIEILHVDLQRVDLSEKVEVKVPIRFRGEPVGARHGGIVVENVHEVEIRCSAVTIPEYVVLTVLDVDAGENRSAGDITLPEGVELLTPVETVVYTIEIPKGAKDAGTGEEGEAGE</sequence>
<protein>
    <recommendedName>
        <fullName evidence="5">Large ribosomal subunit protein bL25</fullName>
    </recommendedName>
    <alternativeName>
        <fullName evidence="5">General stress protein CTC</fullName>
    </alternativeName>
</protein>
<dbReference type="GO" id="GO:0006412">
    <property type="term" value="P:translation"/>
    <property type="evidence" value="ECO:0007669"/>
    <property type="project" value="UniProtKB-UniRule"/>
</dbReference>
<dbReference type="InterPro" id="IPR037121">
    <property type="entry name" value="Ribosomal_bL25_C"/>
</dbReference>
<evidence type="ECO:0000313" key="9">
    <source>
        <dbReference type="Proteomes" id="UP000320176"/>
    </source>
</evidence>
<feature type="domain" description="Large ribosomal subunit protein bL25 beta" evidence="7">
    <location>
        <begin position="96"/>
        <end position="178"/>
    </location>
</feature>
<evidence type="ECO:0000256" key="5">
    <source>
        <dbReference type="HAMAP-Rule" id="MF_01334"/>
    </source>
</evidence>
<dbReference type="OrthoDB" id="9790002at2"/>
<comment type="similarity">
    <text evidence="5">Belongs to the bacterial ribosomal protein bL25 family. CTC subfamily.</text>
</comment>
<dbReference type="NCBIfam" id="TIGR00731">
    <property type="entry name" value="bL25_bact_ctc"/>
    <property type="match status" value="1"/>
</dbReference>
<evidence type="ECO:0000313" key="8">
    <source>
        <dbReference type="EMBL" id="TWU05110.1"/>
    </source>
</evidence>
<dbReference type="GO" id="GO:0008097">
    <property type="term" value="F:5S rRNA binding"/>
    <property type="evidence" value="ECO:0007669"/>
    <property type="project" value="InterPro"/>
</dbReference>
<dbReference type="CDD" id="cd00495">
    <property type="entry name" value="Ribosomal_L25_TL5_CTC"/>
    <property type="match status" value="1"/>
</dbReference>
<dbReference type="InterPro" id="IPR011035">
    <property type="entry name" value="Ribosomal_bL25/Gln-tRNA_synth"/>
</dbReference>
<feature type="domain" description="Large ribosomal subunit protein bL25 L25" evidence="6">
    <location>
        <begin position="5"/>
        <end position="88"/>
    </location>
</feature>
<dbReference type="EMBL" id="SJPN01000003">
    <property type="protein sequence ID" value="TWU05110.1"/>
    <property type="molecule type" value="Genomic_DNA"/>
</dbReference>
<evidence type="ECO:0000259" key="7">
    <source>
        <dbReference type="Pfam" id="PF14693"/>
    </source>
</evidence>
<dbReference type="GO" id="GO:0022625">
    <property type="term" value="C:cytosolic large ribosomal subunit"/>
    <property type="evidence" value="ECO:0007669"/>
    <property type="project" value="TreeGrafter"/>
</dbReference>
<dbReference type="InterPro" id="IPR020057">
    <property type="entry name" value="Ribosomal_bL25_b-dom"/>
</dbReference>
<keyword evidence="2 5" id="KW-0694">RNA-binding</keyword>
<organism evidence="8 9">
    <name type="scientific">Stieleria varia</name>
    <dbReference type="NCBI Taxonomy" id="2528005"/>
    <lineage>
        <taxon>Bacteria</taxon>
        <taxon>Pseudomonadati</taxon>
        <taxon>Planctomycetota</taxon>
        <taxon>Planctomycetia</taxon>
        <taxon>Pirellulales</taxon>
        <taxon>Pirellulaceae</taxon>
        <taxon>Stieleria</taxon>
    </lineage>
</organism>
<evidence type="ECO:0000256" key="2">
    <source>
        <dbReference type="ARBA" id="ARBA00022884"/>
    </source>
</evidence>
<comment type="function">
    <text evidence="5">This is one of the proteins that binds to the 5S RNA in the ribosome where it forms part of the central protuberance.</text>
</comment>
<dbReference type="PANTHER" id="PTHR33284">
    <property type="entry name" value="RIBOSOMAL PROTEIN L25/GLN-TRNA SYNTHETASE, ANTI-CODON-BINDING DOMAIN-CONTAINING PROTEIN"/>
    <property type="match status" value="1"/>
</dbReference>
<dbReference type="InterPro" id="IPR020056">
    <property type="entry name" value="Rbsml_bL25/Gln-tRNA_synth_N"/>
</dbReference>
<dbReference type="RefSeq" id="WP_146520417.1">
    <property type="nucleotide sequence ID" value="NZ_CP151726.1"/>
</dbReference>
<dbReference type="HAMAP" id="MF_01334">
    <property type="entry name" value="Ribosomal_bL25_CTC"/>
    <property type="match status" value="1"/>
</dbReference>
<keyword evidence="9" id="KW-1185">Reference proteome</keyword>
<comment type="caution">
    <text evidence="8">The sequence shown here is derived from an EMBL/GenBank/DDBJ whole genome shotgun (WGS) entry which is preliminary data.</text>
</comment>
<evidence type="ECO:0000259" key="6">
    <source>
        <dbReference type="Pfam" id="PF01386"/>
    </source>
</evidence>
<name>A0A5C6AZH4_9BACT</name>